<dbReference type="SUPFAM" id="SSF103473">
    <property type="entry name" value="MFS general substrate transporter"/>
    <property type="match status" value="1"/>
</dbReference>
<keyword evidence="5 7" id="KW-0472">Membrane</keyword>
<evidence type="ECO:0000256" key="7">
    <source>
        <dbReference type="SAM" id="Phobius"/>
    </source>
</evidence>
<evidence type="ECO:0000256" key="5">
    <source>
        <dbReference type="ARBA" id="ARBA00023136"/>
    </source>
</evidence>
<evidence type="ECO:0000313" key="9">
    <source>
        <dbReference type="EMBL" id="BCB90803.1"/>
    </source>
</evidence>
<feature type="transmembrane region" description="Helical" evidence="7">
    <location>
        <begin position="308"/>
        <end position="325"/>
    </location>
</feature>
<evidence type="ECO:0000256" key="1">
    <source>
        <dbReference type="ARBA" id="ARBA00004651"/>
    </source>
</evidence>
<dbReference type="Gene3D" id="1.20.1250.20">
    <property type="entry name" value="MFS general substrate transporter like domains"/>
    <property type="match status" value="1"/>
</dbReference>
<feature type="domain" description="Major facilitator superfamily (MFS) profile" evidence="8">
    <location>
        <begin position="12"/>
        <end position="446"/>
    </location>
</feature>
<dbReference type="InterPro" id="IPR011701">
    <property type="entry name" value="MFS"/>
</dbReference>
<protein>
    <submittedName>
        <fullName evidence="9">Multidrug resistance protein</fullName>
    </submittedName>
</protein>
<feature type="transmembrane region" description="Helical" evidence="7">
    <location>
        <begin position="111"/>
        <end position="129"/>
    </location>
</feature>
<dbReference type="GO" id="GO:0005886">
    <property type="term" value="C:plasma membrane"/>
    <property type="evidence" value="ECO:0007669"/>
    <property type="project" value="UniProtKB-SubCell"/>
</dbReference>
<evidence type="ECO:0000256" key="4">
    <source>
        <dbReference type="ARBA" id="ARBA00022989"/>
    </source>
</evidence>
<evidence type="ECO:0000256" key="2">
    <source>
        <dbReference type="ARBA" id="ARBA00022475"/>
    </source>
</evidence>
<dbReference type="KEGG" id="psuu:Psuf_081160"/>
<evidence type="ECO:0000259" key="8">
    <source>
        <dbReference type="PROSITE" id="PS50850"/>
    </source>
</evidence>
<name>A0A6F8YXS0_9ACTN</name>
<feature type="transmembrane region" description="Helical" evidence="7">
    <location>
        <begin position="78"/>
        <end position="99"/>
    </location>
</feature>
<keyword evidence="2" id="KW-1003">Cell membrane</keyword>
<keyword evidence="3 7" id="KW-0812">Transmembrane</keyword>
<dbReference type="Proteomes" id="UP000503011">
    <property type="component" value="Chromosome"/>
</dbReference>
<keyword evidence="4 7" id="KW-1133">Transmembrane helix</keyword>
<accession>A0A6F8YXS0</accession>
<dbReference type="PANTHER" id="PTHR23513:SF11">
    <property type="entry name" value="STAPHYLOFERRIN A TRANSPORTER"/>
    <property type="match status" value="1"/>
</dbReference>
<dbReference type="InterPro" id="IPR020846">
    <property type="entry name" value="MFS_dom"/>
</dbReference>
<reference evidence="9 10" key="2">
    <citation type="submission" date="2020-03" db="EMBL/GenBank/DDBJ databases">
        <authorList>
            <person name="Ichikawa N."/>
            <person name="Kimura A."/>
            <person name="Kitahashi Y."/>
            <person name="Uohara A."/>
        </authorList>
    </citation>
    <scope>NUCLEOTIDE SEQUENCE [LARGE SCALE GENOMIC DNA]</scope>
    <source>
        <strain evidence="9 10">NBRC 105367</strain>
    </source>
</reference>
<dbReference type="Pfam" id="PF07690">
    <property type="entry name" value="MFS_1"/>
    <property type="match status" value="1"/>
</dbReference>
<keyword evidence="10" id="KW-1185">Reference proteome</keyword>
<evidence type="ECO:0000313" key="10">
    <source>
        <dbReference type="Proteomes" id="UP000503011"/>
    </source>
</evidence>
<dbReference type="PANTHER" id="PTHR23513">
    <property type="entry name" value="INTEGRAL MEMBRANE EFFLUX PROTEIN-RELATED"/>
    <property type="match status" value="1"/>
</dbReference>
<feature type="transmembrane region" description="Helical" evidence="7">
    <location>
        <begin position="178"/>
        <end position="199"/>
    </location>
</feature>
<organism evidence="9 10">
    <name type="scientific">Phytohabitans suffuscus</name>
    <dbReference type="NCBI Taxonomy" id="624315"/>
    <lineage>
        <taxon>Bacteria</taxon>
        <taxon>Bacillati</taxon>
        <taxon>Actinomycetota</taxon>
        <taxon>Actinomycetes</taxon>
        <taxon>Micromonosporales</taxon>
        <taxon>Micromonosporaceae</taxon>
    </lineage>
</organism>
<evidence type="ECO:0000256" key="3">
    <source>
        <dbReference type="ARBA" id="ARBA00022692"/>
    </source>
</evidence>
<feature type="transmembrane region" description="Helical" evidence="7">
    <location>
        <begin position="45"/>
        <end position="66"/>
    </location>
</feature>
<dbReference type="GO" id="GO:0022857">
    <property type="term" value="F:transmembrane transporter activity"/>
    <property type="evidence" value="ECO:0007669"/>
    <property type="project" value="InterPro"/>
</dbReference>
<proteinExistence type="predicted"/>
<gene>
    <name evidence="9" type="ORF">Psuf_081160</name>
</gene>
<reference evidence="9 10" key="1">
    <citation type="submission" date="2020-03" db="EMBL/GenBank/DDBJ databases">
        <title>Whole genome shotgun sequence of Phytohabitans suffuscus NBRC 105367.</title>
        <authorList>
            <person name="Komaki H."/>
            <person name="Tamura T."/>
        </authorList>
    </citation>
    <scope>NUCLEOTIDE SEQUENCE [LARGE SCALE GENOMIC DNA]</scope>
    <source>
        <strain evidence="9 10">NBRC 105367</strain>
    </source>
</reference>
<feature type="transmembrane region" description="Helical" evidence="7">
    <location>
        <begin position="150"/>
        <end position="172"/>
    </location>
</feature>
<dbReference type="EMBL" id="AP022871">
    <property type="protein sequence ID" value="BCB90803.1"/>
    <property type="molecule type" value="Genomic_DNA"/>
</dbReference>
<evidence type="ECO:0000256" key="6">
    <source>
        <dbReference type="SAM" id="MobiDB-lite"/>
    </source>
</evidence>
<feature type="region of interest" description="Disordered" evidence="6">
    <location>
        <begin position="450"/>
        <end position="473"/>
    </location>
</feature>
<sequence length="473" mass="50776">MLMGTINGDRRTFFQLLVSTLLVSVTNFTVWFAITFYVYLQTRSVFATGVISGIFLALTASTGIWFGSLVDHYRKKTMMQVSTVASLLLYVAAFAVYQVTPKDRFTDPASVPLWTLVLLLMFGVIAGNIRTIALPTLVTALIEEESRGRANGLVGTTSGVTFLVTSVISGVLVAVGDMFWVLVLALVVLTVAIGHLFLVPVREVLVPVREVLVPVREPAGPAPSPERSRKVDLRGTVGVVRGVPGLMALIVFSAFNNLLGGVFMALMDAYGLSLVSVQAWGLLWGVLSTGFIVGGLLVARTGVGANPVRLLLAVNLLLWTVTLLFPVRSSIVLLTAGMYLYMLFVPYAEAAEQTVLQKVVPYQRQGRVFGFAQSVEQAASPLTAFLISPVAQFVFIPFMTDGAGARAVGGWFGTGADRGLALVFMLTGAIGIVATAVALRSRPYRRLSDRYARAPQDPPDAAPAEPSLSGRRQ</sequence>
<feature type="transmembrane region" description="Helical" evidence="7">
    <location>
        <begin position="12"/>
        <end position="39"/>
    </location>
</feature>
<comment type="subcellular location">
    <subcellularLocation>
        <location evidence="1">Cell membrane</location>
        <topology evidence="1">Multi-pass membrane protein</topology>
    </subcellularLocation>
</comment>
<feature type="transmembrane region" description="Helical" evidence="7">
    <location>
        <begin position="420"/>
        <end position="439"/>
    </location>
</feature>
<feature type="transmembrane region" description="Helical" evidence="7">
    <location>
        <begin position="279"/>
        <end position="299"/>
    </location>
</feature>
<dbReference type="AlphaFoldDB" id="A0A6F8YXS0"/>
<dbReference type="PROSITE" id="PS50850">
    <property type="entry name" value="MFS"/>
    <property type="match status" value="1"/>
</dbReference>
<feature type="transmembrane region" description="Helical" evidence="7">
    <location>
        <begin position="246"/>
        <end position="267"/>
    </location>
</feature>
<dbReference type="InterPro" id="IPR036259">
    <property type="entry name" value="MFS_trans_sf"/>
</dbReference>